<dbReference type="Pfam" id="PF10756">
    <property type="entry name" value="bPH_6"/>
    <property type="match status" value="1"/>
</dbReference>
<organism evidence="3 4">
    <name type="scientific">Streptomyces morookaense</name>
    <name type="common">Streptoverticillium morookaense</name>
    <dbReference type="NCBI Taxonomy" id="1970"/>
    <lineage>
        <taxon>Bacteria</taxon>
        <taxon>Bacillati</taxon>
        <taxon>Actinomycetota</taxon>
        <taxon>Actinomycetes</taxon>
        <taxon>Kitasatosporales</taxon>
        <taxon>Streptomycetaceae</taxon>
        <taxon>Streptomyces</taxon>
    </lineage>
</organism>
<gene>
    <name evidence="3" type="ORF">HG542_20740</name>
</gene>
<evidence type="ECO:0000259" key="2">
    <source>
        <dbReference type="Pfam" id="PF10756"/>
    </source>
</evidence>
<comment type="caution">
    <text evidence="3">The sequence shown here is derived from an EMBL/GenBank/DDBJ whole genome shotgun (WGS) entry which is preliminary data.</text>
</comment>
<reference evidence="3 4" key="1">
    <citation type="submission" date="2020-04" db="EMBL/GenBank/DDBJ databases">
        <title>Draft Genome Sequence of Streptomyces morookaense DSM 40503, an 8-azaguanine-producing strain.</title>
        <authorList>
            <person name="Qi J."/>
            <person name="Gao J.-M."/>
        </authorList>
    </citation>
    <scope>NUCLEOTIDE SEQUENCE [LARGE SCALE GENOMIC DNA]</scope>
    <source>
        <strain evidence="3 4">DSM 40503</strain>
    </source>
</reference>
<dbReference type="AlphaFoldDB" id="A0A7Y7B6S1"/>
<name>A0A7Y7B6S1_STRMO</name>
<keyword evidence="1" id="KW-0812">Transmembrane</keyword>
<keyword evidence="1" id="KW-0472">Membrane</keyword>
<dbReference type="Proteomes" id="UP000587462">
    <property type="component" value="Unassembled WGS sequence"/>
</dbReference>
<sequence>MPRRWFWLTAAVFLLTGVAFPCFITAGMGWEEFARRFHESPRGRGLGFVSTGLFLTAALSLTGCYFFAGRTYIEAGGIRIRTPLRRRFIAWGDIKYIDVDSGIDELFGRKAGPLYRIRLDLMTGESLCLPAPMSGEFGPAMETAKSAIIRRRTAWTDQPHSGVPESSAKP</sequence>
<evidence type="ECO:0000313" key="4">
    <source>
        <dbReference type="Proteomes" id="UP000587462"/>
    </source>
</evidence>
<evidence type="ECO:0000313" key="3">
    <source>
        <dbReference type="EMBL" id="NVK80068.1"/>
    </source>
</evidence>
<feature type="transmembrane region" description="Helical" evidence="1">
    <location>
        <begin position="45"/>
        <end position="68"/>
    </location>
</feature>
<evidence type="ECO:0000256" key="1">
    <source>
        <dbReference type="SAM" id="Phobius"/>
    </source>
</evidence>
<accession>A0A7Y7B6S1</accession>
<dbReference type="InterPro" id="IPR019692">
    <property type="entry name" value="CFP-6_PH"/>
</dbReference>
<dbReference type="RefSeq" id="WP_171083602.1">
    <property type="nucleotide sequence ID" value="NZ_BNBU01000011.1"/>
</dbReference>
<keyword evidence="4" id="KW-1185">Reference proteome</keyword>
<protein>
    <submittedName>
        <fullName evidence="3">PH domain-containing protein</fullName>
    </submittedName>
</protein>
<keyword evidence="1" id="KW-1133">Transmembrane helix</keyword>
<proteinExistence type="predicted"/>
<feature type="domain" description="Low molecular weight protein antigen 6 PH" evidence="2">
    <location>
        <begin position="70"/>
        <end position="131"/>
    </location>
</feature>
<dbReference type="EMBL" id="JABBXF010000046">
    <property type="protein sequence ID" value="NVK80068.1"/>
    <property type="molecule type" value="Genomic_DNA"/>
</dbReference>